<feature type="compositionally biased region" description="Basic and acidic residues" evidence="1">
    <location>
        <begin position="42"/>
        <end position="51"/>
    </location>
</feature>
<accession>A0A7J0E4C8</accession>
<feature type="region of interest" description="Disordered" evidence="1">
    <location>
        <begin position="31"/>
        <end position="99"/>
    </location>
</feature>
<sequence>MAKVAFYETSFPASLRSGLESGWLYFKARPGRNILKGPPAMSRDERRDSSSRETTGVPSEHSSRRRGRMSSEVMERSRQAMQQGARPVRNRGQEILASL</sequence>
<evidence type="ECO:0000313" key="2">
    <source>
        <dbReference type="EMBL" id="GFY81132.1"/>
    </source>
</evidence>
<protein>
    <submittedName>
        <fullName evidence="2">Uncharacterized protein</fullName>
    </submittedName>
</protein>
<dbReference type="AlphaFoldDB" id="A0A7J0E4C8"/>
<evidence type="ECO:0000313" key="3">
    <source>
        <dbReference type="Proteomes" id="UP000585474"/>
    </source>
</evidence>
<gene>
    <name evidence="2" type="ORF">Acr_01g0009410</name>
</gene>
<name>A0A7J0E4C8_9ERIC</name>
<comment type="caution">
    <text evidence="2">The sequence shown here is derived from an EMBL/GenBank/DDBJ whole genome shotgun (WGS) entry which is preliminary data.</text>
</comment>
<evidence type="ECO:0000256" key="1">
    <source>
        <dbReference type="SAM" id="MobiDB-lite"/>
    </source>
</evidence>
<dbReference type="Proteomes" id="UP000585474">
    <property type="component" value="Unassembled WGS sequence"/>
</dbReference>
<proteinExistence type="predicted"/>
<organism evidence="2 3">
    <name type="scientific">Actinidia rufa</name>
    <dbReference type="NCBI Taxonomy" id="165716"/>
    <lineage>
        <taxon>Eukaryota</taxon>
        <taxon>Viridiplantae</taxon>
        <taxon>Streptophyta</taxon>
        <taxon>Embryophyta</taxon>
        <taxon>Tracheophyta</taxon>
        <taxon>Spermatophyta</taxon>
        <taxon>Magnoliopsida</taxon>
        <taxon>eudicotyledons</taxon>
        <taxon>Gunneridae</taxon>
        <taxon>Pentapetalae</taxon>
        <taxon>asterids</taxon>
        <taxon>Ericales</taxon>
        <taxon>Actinidiaceae</taxon>
        <taxon>Actinidia</taxon>
    </lineage>
</organism>
<reference evidence="2 3" key="1">
    <citation type="submission" date="2019-07" db="EMBL/GenBank/DDBJ databases">
        <title>De Novo Assembly of kiwifruit Actinidia rufa.</title>
        <authorList>
            <person name="Sugita-Konishi S."/>
            <person name="Sato K."/>
            <person name="Mori E."/>
            <person name="Abe Y."/>
            <person name="Kisaki G."/>
            <person name="Hamano K."/>
            <person name="Suezawa K."/>
            <person name="Otani M."/>
            <person name="Fukuda T."/>
            <person name="Manabe T."/>
            <person name="Gomi K."/>
            <person name="Tabuchi M."/>
            <person name="Akimitsu K."/>
            <person name="Kataoka I."/>
        </authorList>
    </citation>
    <scope>NUCLEOTIDE SEQUENCE [LARGE SCALE GENOMIC DNA]</scope>
    <source>
        <strain evidence="3">cv. Fuchu</strain>
    </source>
</reference>
<dbReference type="EMBL" id="BJWL01000001">
    <property type="protein sequence ID" value="GFY81132.1"/>
    <property type="molecule type" value="Genomic_DNA"/>
</dbReference>
<keyword evidence="3" id="KW-1185">Reference proteome</keyword>